<dbReference type="AlphaFoldDB" id="A0A4Y2R058"/>
<evidence type="ECO:0000256" key="1">
    <source>
        <dbReference type="SAM" id="MobiDB-lite"/>
    </source>
</evidence>
<organism evidence="2 3">
    <name type="scientific">Araneus ventricosus</name>
    <name type="common">Orbweaver spider</name>
    <name type="synonym">Epeira ventricosa</name>
    <dbReference type="NCBI Taxonomy" id="182803"/>
    <lineage>
        <taxon>Eukaryota</taxon>
        <taxon>Metazoa</taxon>
        <taxon>Ecdysozoa</taxon>
        <taxon>Arthropoda</taxon>
        <taxon>Chelicerata</taxon>
        <taxon>Arachnida</taxon>
        <taxon>Araneae</taxon>
        <taxon>Araneomorphae</taxon>
        <taxon>Entelegynae</taxon>
        <taxon>Araneoidea</taxon>
        <taxon>Araneidae</taxon>
        <taxon>Araneus</taxon>
    </lineage>
</organism>
<dbReference type="Proteomes" id="UP000499080">
    <property type="component" value="Unassembled WGS sequence"/>
</dbReference>
<feature type="region of interest" description="Disordered" evidence="1">
    <location>
        <begin position="1"/>
        <end position="29"/>
    </location>
</feature>
<proteinExistence type="predicted"/>
<dbReference type="EMBL" id="BGPR01015382">
    <property type="protein sequence ID" value="GBN69003.1"/>
    <property type="molecule type" value="Genomic_DNA"/>
</dbReference>
<protein>
    <submittedName>
        <fullName evidence="2">Uncharacterized protein</fullName>
    </submittedName>
</protein>
<accession>A0A4Y2R058</accession>
<comment type="caution">
    <text evidence="2">The sequence shown here is derived from an EMBL/GenBank/DDBJ whole genome shotgun (WGS) entry which is preliminary data.</text>
</comment>
<keyword evidence="3" id="KW-1185">Reference proteome</keyword>
<sequence>MNHVDDSNSSGKSSNGDAPCGGADVPCQEDSDIVEDNTVPECFKLPKCSSTNYETQRITARMKVYKNMVKKMKKHPLLRKTNLLEIKGYGNWSP</sequence>
<gene>
    <name evidence="2" type="ORF">AVEN_32098_1</name>
</gene>
<feature type="compositionally biased region" description="Low complexity" evidence="1">
    <location>
        <begin position="7"/>
        <end position="17"/>
    </location>
</feature>
<name>A0A4Y2R058_ARAVE</name>
<evidence type="ECO:0000313" key="3">
    <source>
        <dbReference type="Proteomes" id="UP000499080"/>
    </source>
</evidence>
<reference evidence="2 3" key="1">
    <citation type="journal article" date="2019" name="Sci. Rep.">
        <title>Orb-weaving spider Araneus ventricosus genome elucidates the spidroin gene catalogue.</title>
        <authorList>
            <person name="Kono N."/>
            <person name="Nakamura H."/>
            <person name="Ohtoshi R."/>
            <person name="Moran D.A.P."/>
            <person name="Shinohara A."/>
            <person name="Yoshida Y."/>
            <person name="Fujiwara M."/>
            <person name="Mori M."/>
            <person name="Tomita M."/>
            <person name="Arakawa K."/>
        </authorList>
    </citation>
    <scope>NUCLEOTIDE SEQUENCE [LARGE SCALE GENOMIC DNA]</scope>
</reference>
<evidence type="ECO:0000313" key="2">
    <source>
        <dbReference type="EMBL" id="GBN69003.1"/>
    </source>
</evidence>